<feature type="transmembrane region" description="Helical" evidence="2">
    <location>
        <begin position="12"/>
        <end position="31"/>
    </location>
</feature>
<evidence type="ECO:0000256" key="1">
    <source>
        <dbReference type="SAM" id="MobiDB-lite"/>
    </source>
</evidence>
<name>A0A183N7S2_9TREM</name>
<evidence type="ECO:0000256" key="2">
    <source>
        <dbReference type="SAM" id="Phobius"/>
    </source>
</evidence>
<feature type="compositionally biased region" description="Basic and acidic residues" evidence="1">
    <location>
        <begin position="76"/>
        <end position="88"/>
    </location>
</feature>
<keyword evidence="2" id="KW-0812">Transmembrane</keyword>
<feature type="region of interest" description="Disordered" evidence="1">
    <location>
        <begin position="49"/>
        <end position="98"/>
    </location>
</feature>
<evidence type="ECO:0000313" key="4">
    <source>
        <dbReference type="Proteomes" id="UP000277204"/>
    </source>
</evidence>
<proteinExistence type="predicted"/>
<keyword evidence="2" id="KW-0472">Membrane</keyword>
<dbReference type="AlphaFoldDB" id="A0A183N7S2"/>
<feature type="compositionally biased region" description="Low complexity" evidence="1">
    <location>
        <begin position="49"/>
        <end position="71"/>
    </location>
</feature>
<gene>
    <name evidence="3" type="ORF">SMRZ_LOCUS24347</name>
</gene>
<organism evidence="3 4">
    <name type="scientific">Schistosoma margrebowiei</name>
    <dbReference type="NCBI Taxonomy" id="48269"/>
    <lineage>
        <taxon>Eukaryota</taxon>
        <taxon>Metazoa</taxon>
        <taxon>Spiralia</taxon>
        <taxon>Lophotrochozoa</taxon>
        <taxon>Platyhelminthes</taxon>
        <taxon>Trematoda</taxon>
        <taxon>Digenea</taxon>
        <taxon>Strigeidida</taxon>
        <taxon>Schistosomatoidea</taxon>
        <taxon>Schistosomatidae</taxon>
        <taxon>Schistosoma</taxon>
    </lineage>
</organism>
<evidence type="ECO:0000313" key="3">
    <source>
        <dbReference type="EMBL" id="VDP50914.1"/>
    </source>
</evidence>
<dbReference type="STRING" id="48269.A0A183N7S2"/>
<sequence length="262" mass="29667">MYYTLIFHFNSPYLLLYATVGVIFIDFSTLVEPDFTIMPSSPLFSRAQSRQSLSQQIHIQPQQQQQYVQHHPQSHHKSDNKHSDEQQHYGHRSGGVNHVKIAPDKLSNVSGEDSIHEGTTAENAHALNWRDGHLNYGTREVGLSETRISRDYAELGMAGAPSLTGFSGLVEWDFTPDNVPIPRRPIASGLINGQYNEMRDIRFVQFGIRQLDVLLSYCCYSFHDLDPVRFSTNTNALSIELHSSDKHHGGSNVKEINFEPMS</sequence>
<accession>A0A183N7S2</accession>
<dbReference type="Proteomes" id="UP000277204">
    <property type="component" value="Unassembled WGS sequence"/>
</dbReference>
<keyword evidence="2" id="KW-1133">Transmembrane helix</keyword>
<dbReference type="EMBL" id="UZAI01020326">
    <property type="protein sequence ID" value="VDP50914.1"/>
    <property type="molecule type" value="Genomic_DNA"/>
</dbReference>
<keyword evidence="4" id="KW-1185">Reference proteome</keyword>
<reference evidence="3 4" key="1">
    <citation type="submission" date="2018-11" db="EMBL/GenBank/DDBJ databases">
        <authorList>
            <consortium name="Pathogen Informatics"/>
        </authorList>
    </citation>
    <scope>NUCLEOTIDE SEQUENCE [LARGE SCALE GENOMIC DNA]</scope>
    <source>
        <strain evidence="3 4">Zambia</strain>
    </source>
</reference>
<protein>
    <submittedName>
        <fullName evidence="3">Uncharacterized protein</fullName>
    </submittedName>
</protein>